<dbReference type="OrthoDB" id="8883818at2759"/>
<keyword evidence="2" id="KW-1185">Reference proteome</keyword>
<evidence type="ECO:0000313" key="1">
    <source>
        <dbReference type="EMBL" id="PIO37393.1"/>
    </source>
</evidence>
<reference evidence="2" key="1">
    <citation type="journal article" date="2017" name="Nat. Commun.">
        <title>The North American bullfrog draft genome provides insight into hormonal regulation of long noncoding RNA.</title>
        <authorList>
            <person name="Hammond S.A."/>
            <person name="Warren R.L."/>
            <person name="Vandervalk B.P."/>
            <person name="Kucuk E."/>
            <person name="Khan H."/>
            <person name="Gibb E.A."/>
            <person name="Pandoh P."/>
            <person name="Kirk H."/>
            <person name="Zhao Y."/>
            <person name="Jones M."/>
            <person name="Mungall A.J."/>
            <person name="Coope R."/>
            <person name="Pleasance S."/>
            <person name="Moore R.A."/>
            <person name="Holt R.A."/>
            <person name="Round J.M."/>
            <person name="Ohora S."/>
            <person name="Walle B.V."/>
            <person name="Veldhoen N."/>
            <person name="Helbing C.C."/>
            <person name="Birol I."/>
        </authorList>
    </citation>
    <scope>NUCLEOTIDE SEQUENCE [LARGE SCALE GENOMIC DNA]</scope>
</reference>
<proteinExistence type="predicted"/>
<accession>A0A2G9SD12</accession>
<evidence type="ECO:0000313" key="2">
    <source>
        <dbReference type="Proteomes" id="UP000228934"/>
    </source>
</evidence>
<name>A0A2G9SD12_AQUCT</name>
<dbReference type="EMBL" id="KV925815">
    <property type="protein sequence ID" value="PIO37393.1"/>
    <property type="molecule type" value="Genomic_DNA"/>
</dbReference>
<protein>
    <submittedName>
        <fullName evidence="1">Uncharacterized protein</fullName>
    </submittedName>
</protein>
<dbReference type="EMBL" id="KV925815">
    <property type="protein sequence ID" value="PIO37394.1"/>
    <property type="molecule type" value="Genomic_DNA"/>
</dbReference>
<organism evidence="1 2">
    <name type="scientific">Aquarana catesbeiana</name>
    <name type="common">American bullfrog</name>
    <name type="synonym">Rana catesbeiana</name>
    <dbReference type="NCBI Taxonomy" id="8400"/>
    <lineage>
        <taxon>Eukaryota</taxon>
        <taxon>Metazoa</taxon>
        <taxon>Chordata</taxon>
        <taxon>Craniata</taxon>
        <taxon>Vertebrata</taxon>
        <taxon>Euteleostomi</taxon>
        <taxon>Amphibia</taxon>
        <taxon>Batrachia</taxon>
        <taxon>Anura</taxon>
        <taxon>Neobatrachia</taxon>
        <taxon>Ranoidea</taxon>
        <taxon>Ranidae</taxon>
        <taxon>Aquarana</taxon>
    </lineage>
</organism>
<gene>
    <name evidence="1" type="ORF">AB205_0021040</name>
</gene>
<dbReference type="AlphaFoldDB" id="A0A2G9SD12"/>
<dbReference type="Proteomes" id="UP000228934">
    <property type="component" value="Unassembled WGS sequence"/>
</dbReference>
<reference evidence="1" key="2">
    <citation type="submission" date="2017-08" db="EMBL/GenBank/DDBJ databases">
        <title>Assembly of the North American Bullfrog Genome.</title>
        <authorList>
            <person name="Warren R.L."/>
            <person name="Vandervalk B.P."/>
            <person name="Kucuk E."/>
            <person name="Birol I."/>
            <person name="Helbing C."/>
            <person name="Pandoh P."/>
            <person name="Behsaz B."/>
            <person name="Mohamadi H."/>
            <person name="Chu J."/>
            <person name="Jackman S."/>
            <person name="Hammond S.A."/>
            <person name="Veldhoen N."/>
            <person name="Kirk H."/>
            <person name="Zhao Y."/>
            <person name="Coope R."/>
            <person name="Pleasance S."/>
            <person name="Moore R."/>
            <person name="Holt R."/>
        </authorList>
    </citation>
    <scope>NUCLEOTIDE SEQUENCE</scope>
    <source>
        <strain evidence="1">Bruno</strain>
        <tissue evidence="1">Liver</tissue>
    </source>
</reference>
<sequence>MTNPTYSGSNYKEMTVCYFSSVLIVLKLNLGIRLNTQLKYIDSCDPNPDIIANSVTSSAAKDLLIGR</sequence>